<dbReference type="RefSeq" id="XP_004355731.1">
    <property type="nucleotide sequence ID" value="XM_004355678.1"/>
</dbReference>
<evidence type="ECO:0000256" key="2">
    <source>
        <dbReference type="ARBA" id="ARBA00012175"/>
    </source>
</evidence>
<dbReference type="EC" id="3.5.1.88" evidence="2 3"/>
<evidence type="ECO:0000313" key="4">
    <source>
        <dbReference type="EMBL" id="EGG17247.1"/>
    </source>
</evidence>
<gene>
    <name evidence="4" type="ORF">DFA_08237</name>
</gene>
<dbReference type="Proteomes" id="UP000007797">
    <property type="component" value="Unassembled WGS sequence"/>
</dbReference>
<dbReference type="InterPro" id="IPR036821">
    <property type="entry name" value="Peptide_deformylase_sf"/>
</dbReference>
<dbReference type="PRINTS" id="PR01576">
    <property type="entry name" value="PDEFORMYLASE"/>
</dbReference>
<sequence length="201" mass="22603">MISKNILKIGNSLLKQVAQPWTKEELKDTKRVEKLLDLMDDVLIPSLQSAQPIKRNSNYQITSGGPVFGKTGIAGSSKNLFNLTKYKRSMQTPLVTTPKKITANNTIDVWESCLSVPSYYGRVTRARKCIINFWDITGTPRSIEADGLISACLQHENDHLLGRVFFERLQNSVNDLVHADELTHEQATHVFSLTGDFQITK</sequence>
<dbReference type="GeneID" id="14868645"/>
<dbReference type="GO" id="GO:0042586">
    <property type="term" value="F:peptide deformylase activity"/>
    <property type="evidence" value="ECO:0007669"/>
    <property type="project" value="UniProtKB-EC"/>
</dbReference>
<reference evidence="5" key="1">
    <citation type="journal article" date="2011" name="Genome Res.">
        <title>Phylogeny-wide analysis of social amoeba genomes highlights ancient origins for complex intercellular communication.</title>
        <authorList>
            <person name="Heidel A.J."/>
            <person name="Lawal H.M."/>
            <person name="Felder M."/>
            <person name="Schilde C."/>
            <person name="Helps N.R."/>
            <person name="Tunggal B."/>
            <person name="Rivero F."/>
            <person name="John U."/>
            <person name="Schleicher M."/>
            <person name="Eichinger L."/>
            <person name="Platzer M."/>
            <person name="Noegel A.A."/>
            <person name="Schaap P."/>
            <person name="Gloeckner G."/>
        </authorList>
    </citation>
    <scope>NUCLEOTIDE SEQUENCE [LARGE SCALE GENOMIC DNA]</scope>
    <source>
        <strain evidence="5">SH3</strain>
    </source>
</reference>
<evidence type="ECO:0000256" key="1">
    <source>
        <dbReference type="ARBA" id="ARBA00010759"/>
    </source>
</evidence>
<dbReference type="STRING" id="1054147.F4Q5I8"/>
<evidence type="ECO:0000256" key="3">
    <source>
        <dbReference type="RuleBase" id="RU362111"/>
    </source>
</evidence>
<dbReference type="OrthoDB" id="276063at2759"/>
<keyword evidence="3" id="KW-0378">Hydrolase</keyword>
<dbReference type="GO" id="GO:0046872">
    <property type="term" value="F:metal ion binding"/>
    <property type="evidence" value="ECO:0007669"/>
    <property type="project" value="UniProtKB-KW"/>
</dbReference>
<dbReference type="AlphaFoldDB" id="F4Q5I8"/>
<dbReference type="PANTHER" id="PTHR10458:SF22">
    <property type="entry name" value="PEPTIDE DEFORMYLASE"/>
    <property type="match status" value="1"/>
</dbReference>
<keyword evidence="3" id="KW-0648">Protein biosynthesis</keyword>
<dbReference type="GO" id="GO:0006412">
    <property type="term" value="P:translation"/>
    <property type="evidence" value="ECO:0007669"/>
    <property type="project" value="UniProtKB-KW"/>
</dbReference>
<dbReference type="SUPFAM" id="SSF56420">
    <property type="entry name" value="Peptide deformylase"/>
    <property type="match status" value="1"/>
</dbReference>
<dbReference type="Gene3D" id="3.90.45.10">
    <property type="entry name" value="Peptide deformylase"/>
    <property type="match status" value="1"/>
</dbReference>
<dbReference type="InterPro" id="IPR023635">
    <property type="entry name" value="Peptide_deformylase"/>
</dbReference>
<evidence type="ECO:0000313" key="5">
    <source>
        <dbReference type="Proteomes" id="UP000007797"/>
    </source>
</evidence>
<dbReference type="Pfam" id="PF01327">
    <property type="entry name" value="Pep_deformylase"/>
    <property type="match status" value="1"/>
</dbReference>
<organism evidence="4 5">
    <name type="scientific">Cavenderia fasciculata</name>
    <name type="common">Slime mold</name>
    <name type="synonym">Dictyostelium fasciculatum</name>
    <dbReference type="NCBI Taxonomy" id="261658"/>
    <lineage>
        <taxon>Eukaryota</taxon>
        <taxon>Amoebozoa</taxon>
        <taxon>Evosea</taxon>
        <taxon>Eumycetozoa</taxon>
        <taxon>Dictyostelia</taxon>
        <taxon>Acytosteliales</taxon>
        <taxon>Cavenderiaceae</taxon>
        <taxon>Cavenderia</taxon>
    </lineage>
</organism>
<dbReference type="PANTHER" id="PTHR10458">
    <property type="entry name" value="PEPTIDE DEFORMYLASE"/>
    <property type="match status" value="1"/>
</dbReference>
<keyword evidence="3" id="KW-0479">Metal-binding</keyword>
<protein>
    <recommendedName>
        <fullName evidence="2 3">Peptide deformylase</fullName>
        <ecNumber evidence="2 3">3.5.1.88</ecNumber>
    </recommendedName>
</protein>
<dbReference type="KEGG" id="dfa:DFA_08237"/>
<dbReference type="EMBL" id="GL883021">
    <property type="protein sequence ID" value="EGG17247.1"/>
    <property type="molecule type" value="Genomic_DNA"/>
</dbReference>
<keyword evidence="5" id="KW-1185">Reference proteome</keyword>
<name>F4Q5I8_CACFS</name>
<proteinExistence type="inferred from homology"/>
<comment type="catalytic activity">
    <reaction evidence="3">
        <text>N-terminal N-formyl-L-methionyl-[peptide] + H2O = N-terminal L-methionyl-[peptide] + formate</text>
        <dbReference type="Rhea" id="RHEA:24420"/>
        <dbReference type="Rhea" id="RHEA-COMP:10639"/>
        <dbReference type="Rhea" id="RHEA-COMP:10640"/>
        <dbReference type="ChEBI" id="CHEBI:15377"/>
        <dbReference type="ChEBI" id="CHEBI:15740"/>
        <dbReference type="ChEBI" id="CHEBI:49298"/>
        <dbReference type="ChEBI" id="CHEBI:64731"/>
        <dbReference type="EC" id="3.5.1.88"/>
    </reaction>
</comment>
<comment type="similarity">
    <text evidence="1 3">Belongs to the polypeptide deformylase family.</text>
</comment>
<comment type="function">
    <text evidence="3">Removes the formyl group from the N-terminal Met of newly synthesized proteins.</text>
</comment>
<accession>F4Q5I8</accession>